<proteinExistence type="evidence at transcript level"/>
<dbReference type="AlphaFoldDB" id="I7G4A2"/>
<accession>I7G4A2</accession>
<sequence>MLPNLVLNSWSQAVPSPQPSDLLGITSESHCTLATFVNSPDIPPTTLVWLQSSLSYKHFLLPVPFLCSGSSPYLELTSCAPPCSPGPVCINLSCLLECASFILCEPSLTFPFPVIFLISVLTPIAHSLYSSI</sequence>
<evidence type="ECO:0000313" key="1">
    <source>
        <dbReference type="EMBL" id="BAE88672.1"/>
    </source>
</evidence>
<dbReference type="EMBL" id="AB171609">
    <property type="protein sequence ID" value="BAE88672.1"/>
    <property type="molecule type" value="mRNA"/>
</dbReference>
<protein>
    <submittedName>
        <fullName evidence="1">Macaca fascicularis brain cDNA clone: QflA-17382, similar to human hypothetical protein FLJ22353 (FLJ22353), mRNA, RefSeq: NM_024587.2</fullName>
    </submittedName>
</protein>
<reference evidence="1" key="1">
    <citation type="journal article" date="2007" name="PLoS Biol.">
        <title>Rate of evolution in brain-expressed genes in humans and other primates.</title>
        <authorList>
            <person name="Wang H.-Y."/>
            <person name="Chien H.-C."/>
            <person name="Osada N."/>
            <person name="Hashimoto K."/>
            <person name="Sugano S."/>
            <person name="Gojobori T."/>
            <person name="Chou C.-K."/>
            <person name="Tsai S.-F."/>
            <person name="Wu C.-I."/>
            <person name="Shen C.-K.J."/>
        </authorList>
    </citation>
    <scope>NUCLEOTIDE SEQUENCE</scope>
</reference>
<name>I7G4A2_MACFA</name>
<organism evidence="1">
    <name type="scientific">Macaca fascicularis</name>
    <name type="common">Crab-eating macaque</name>
    <name type="synonym">Cynomolgus monkey</name>
    <dbReference type="NCBI Taxonomy" id="9541"/>
    <lineage>
        <taxon>Eukaryota</taxon>
        <taxon>Metazoa</taxon>
        <taxon>Chordata</taxon>
        <taxon>Craniata</taxon>
        <taxon>Vertebrata</taxon>
        <taxon>Euteleostomi</taxon>
        <taxon>Mammalia</taxon>
        <taxon>Eutheria</taxon>
        <taxon>Euarchontoglires</taxon>
        <taxon>Primates</taxon>
        <taxon>Haplorrhini</taxon>
        <taxon>Catarrhini</taxon>
        <taxon>Cercopithecidae</taxon>
        <taxon>Cercopithecinae</taxon>
        <taxon>Macaca</taxon>
    </lineage>
</organism>